<sequence length="62" mass="7382">MVALKESTSKAKRRWRRWWHRGWLRPDTAGLDNVNDRWRVLLTTKFGNPRIGCKGGIEMESR</sequence>
<name>B8BN50_ORYSI</name>
<dbReference type="EMBL" id="CM000137">
    <property type="protein sequence ID" value="EEC69721.1"/>
    <property type="molecule type" value="Genomic_DNA"/>
</dbReference>
<dbReference type="Proteomes" id="UP000007015">
    <property type="component" value="Chromosome 12"/>
</dbReference>
<dbReference type="HOGENOM" id="CLU_2908163_0_0_1"/>
<protein>
    <submittedName>
        <fullName evidence="1">Uncharacterized protein</fullName>
    </submittedName>
</protein>
<accession>B8BN50</accession>
<proteinExistence type="predicted"/>
<organism evidence="1 2">
    <name type="scientific">Oryza sativa subsp. indica</name>
    <name type="common">Rice</name>
    <dbReference type="NCBI Taxonomy" id="39946"/>
    <lineage>
        <taxon>Eukaryota</taxon>
        <taxon>Viridiplantae</taxon>
        <taxon>Streptophyta</taxon>
        <taxon>Embryophyta</taxon>
        <taxon>Tracheophyta</taxon>
        <taxon>Spermatophyta</taxon>
        <taxon>Magnoliopsida</taxon>
        <taxon>Liliopsida</taxon>
        <taxon>Poales</taxon>
        <taxon>Poaceae</taxon>
        <taxon>BOP clade</taxon>
        <taxon>Oryzoideae</taxon>
        <taxon>Oryzeae</taxon>
        <taxon>Oryzinae</taxon>
        <taxon>Oryza</taxon>
        <taxon>Oryza sativa</taxon>
    </lineage>
</organism>
<evidence type="ECO:0000313" key="2">
    <source>
        <dbReference type="Proteomes" id="UP000007015"/>
    </source>
</evidence>
<dbReference type="AlphaFoldDB" id="B8BN50"/>
<dbReference type="Gramene" id="BGIOSGA037846-TA">
    <property type="protein sequence ID" value="BGIOSGA037846-PA"/>
    <property type="gene ID" value="BGIOSGA037846"/>
</dbReference>
<gene>
    <name evidence="1" type="ORF">OsI_39213</name>
</gene>
<evidence type="ECO:0000313" key="1">
    <source>
        <dbReference type="EMBL" id="EEC69721.1"/>
    </source>
</evidence>
<keyword evidence="2" id="KW-1185">Reference proteome</keyword>
<reference evidence="1 2" key="1">
    <citation type="journal article" date="2005" name="PLoS Biol.">
        <title>The genomes of Oryza sativa: a history of duplications.</title>
        <authorList>
            <person name="Yu J."/>
            <person name="Wang J."/>
            <person name="Lin W."/>
            <person name="Li S."/>
            <person name="Li H."/>
            <person name="Zhou J."/>
            <person name="Ni P."/>
            <person name="Dong W."/>
            <person name="Hu S."/>
            <person name="Zeng C."/>
            <person name="Zhang J."/>
            <person name="Zhang Y."/>
            <person name="Li R."/>
            <person name="Xu Z."/>
            <person name="Li S."/>
            <person name="Li X."/>
            <person name="Zheng H."/>
            <person name="Cong L."/>
            <person name="Lin L."/>
            <person name="Yin J."/>
            <person name="Geng J."/>
            <person name="Li G."/>
            <person name="Shi J."/>
            <person name="Liu J."/>
            <person name="Lv H."/>
            <person name="Li J."/>
            <person name="Wang J."/>
            <person name="Deng Y."/>
            <person name="Ran L."/>
            <person name="Shi X."/>
            <person name="Wang X."/>
            <person name="Wu Q."/>
            <person name="Li C."/>
            <person name="Ren X."/>
            <person name="Wang J."/>
            <person name="Wang X."/>
            <person name="Li D."/>
            <person name="Liu D."/>
            <person name="Zhang X."/>
            <person name="Ji Z."/>
            <person name="Zhao W."/>
            <person name="Sun Y."/>
            <person name="Zhang Z."/>
            <person name="Bao J."/>
            <person name="Han Y."/>
            <person name="Dong L."/>
            <person name="Ji J."/>
            <person name="Chen P."/>
            <person name="Wu S."/>
            <person name="Liu J."/>
            <person name="Xiao Y."/>
            <person name="Bu D."/>
            <person name="Tan J."/>
            <person name="Yang L."/>
            <person name="Ye C."/>
            <person name="Zhang J."/>
            <person name="Xu J."/>
            <person name="Zhou Y."/>
            <person name="Yu Y."/>
            <person name="Zhang B."/>
            <person name="Zhuang S."/>
            <person name="Wei H."/>
            <person name="Liu B."/>
            <person name="Lei M."/>
            <person name="Yu H."/>
            <person name="Li Y."/>
            <person name="Xu H."/>
            <person name="Wei S."/>
            <person name="He X."/>
            <person name="Fang L."/>
            <person name="Zhang Z."/>
            <person name="Zhang Y."/>
            <person name="Huang X."/>
            <person name="Su Z."/>
            <person name="Tong W."/>
            <person name="Li J."/>
            <person name="Tong Z."/>
            <person name="Li S."/>
            <person name="Ye J."/>
            <person name="Wang L."/>
            <person name="Fang L."/>
            <person name="Lei T."/>
            <person name="Chen C."/>
            <person name="Chen H."/>
            <person name="Xu Z."/>
            <person name="Li H."/>
            <person name="Huang H."/>
            <person name="Zhang F."/>
            <person name="Xu H."/>
            <person name="Li N."/>
            <person name="Zhao C."/>
            <person name="Li S."/>
            <person name="Dong L."/>
            <person name="Huang Y."/>
            <person name="Li L."/>
            <person name="Xi Y."/>
            <person name="Qi Q."/>
            <person name="Li W."/>
            <person name="Zhang B."/>
            <person name="Hu W."/>
            <person name="Zhang Y."/>
            <person name="Tian X."/>
            <person name="Jiao Y."/>
            <person name="Liang X."/>
            <person name="Jin J."/>
            <person name="Gao L."/>
            <person name="Zheng W."/>
            <person name="Hao B."/>
            <person name="Liu S."/>
            <person name="Wang W."/>
            <person name="Yuan L."/>
            <person name="Cao M."/>
            <person name="McDermott J."/>
            <person name="Samudrala R."/>
            <person name="Wang J."/>
            <person name="Wong G.K."/>
            <person name="Yang H."/>
        </authorList>
    </citation>
    <scope>NUCLEOTIDE SEQUENCE [LARGE SCALE GENOMIC DNA]</scope>
    <source>
        <strain evidence="2">cv. 93-11</strain>
    </source>
</reference>